<dbReference type="EMBL" id="KE161132">
    <property type="protein sequence ID" value="EPQ01981.1"/>
    <property type="molecule type" value="Genomic_DNA"/>
</dbReference>
<name>S7ME81_MYOBR</name>
<accession>S7ME81</accession>
<protein>
    <submittedName>
        <fullName evidence="1">Uncharacterized protein</fullName>
    </submittedName>
</protein>
<gene>
    <name evidence="1" type="ORF">D623_10026311</name>
</gene>
<dbReference type="AlphaFoldDB" id="S7ME81"/>
<sequence length="138" mass="15502">MFKACLHHYTHSASKMLPDANAVKSQGSGDKRYIVIATRGPPSERVHSNLEVALRALSGSSNQHPPTASGKWSDLQKCKNEWKTSNSRNLKVRQLLRHQRTLPSRVDISDSLKEILFFSNENIRSNSGPQLIKKPLKT</sequence>
<evidence type="ECO:0000313" key="1">
    <source>
        <dbReference type="EMBL" id="EPQ01981.1"/>
    </source>
</evidence>
<proteinExistence type="predicted"/>
<dbReference type="Proteomes" id="UP000052978">
    <property type="component" value="Unassembled WGS sequence"/>
</dbReference>
<organism evidence="1 2">
    <name type="scientific">Myotis brandtii</name>
    <name type="common">Brandt's bat</name>
    <dbReference type="NCBI Taxonomy" id="109478"/>
    <lineage>
        <taxon>Eukaryota</taxon>
        <taxon>Metazoa</taxon>
        <taxon>Chordata</taxon>
        <taxon>Craniata</taxon>
        <taxon>Vertebrata</taxon>
        <taxon>Euteleostomi</taxon>
        <taxon>Mammalia</taxon>
        <taxon>Eutheria</taxon>
        <taxon>Laurasiatheria</taxon>
        <taxon>Chiroptera</taxon>
        <taxon>Yangochiroptera</taxon>
        <taxon>Vespertilionidae</taxon>
        <taxon>Myotis</taxon>
    </lineage>
</organism>
<keyword evidence="2" id="KW-1185">Reference proteome</keyword>
<reference evidence="1 2" key="1">
    <citation type="journal article" date="2013" name="Nat. Commun.">
        <title>Genome analysis reveals insights into physiology and longevity of the Brandt's bat Myotis brandtii.</title>
        <authorList>
            <person name="Seim I."/>
            <person name="Fang X."/>
            <person name="Xiong Z."/>
            <person name="Lobanov A.V."/>
            <person name="Huang Z."/>
            <person name="Ma S."/>
            <person name="Feng Y."/>
            <person name="Turanov A.A."/>
            <person name="Zhu Y."/>
            <person name="Lenz T.L."/>
            <person name="Gerashchenko M.V."/>
            <person name="Fan D."/>
            <person name="Hee Yim S."/>
            <person name="Yao X."/>
            <person name="Jordan D."/>
            <person name="Xiong Y."/>
            <person name="Ma Y."/>
            <person name="Lyapunov A.N."/>
            <person name="Chen G."/>
            <person name="Kulakova O.I."/>
            <person name="Sun Y."/>
            <person name="Lee S.G."/>
            <person name="Bronson R.T."/>
            <person name="Moskalev A.A."/>
            <person name="Sunyaev S.R."/>
            <person name="Zhang G."/>
            <person name="Krogh A."/>
            <person name="Wang J."/>
            <person name="Gladyshev V.N."/>
        </authorList>
    </citation>
    <scope>NUCLEOTIDE SEQUENCE [LARGE SCALE GENOMIC DNA]</scope>
</reference>
<evidence type="ECO:0000313" key="2">
    <source>
        <dbReference type="Proteomes" id="UP000052978"/>
    </source>
</evidence>